<evidence type="ECO:0000256" key="3">
    <source>
        <dbReference type="ARBA" id="ARBA00023136"/>
    </source>
</evidence>
<comment type="subcellular location">
    <subcellularLocation>
        <location evidence="1">Endomembrane system</location>
    </subcellularLocation>
</comment>
<feature type="region of interest" description="Disordered" evidence="4">
    <location>
        <begin position="806"/>
        <end position="827"/>
    </location>
</feature>
<dbReference type="Pfam" id="PF02383">
    <property type="entry name" value="Syja_N"/>
    <property type="match status" value="1"/>
</dbReference>
<dbReference type="GO" id="GO:0043813">
    <property type="term" value="F:phosphatidylinositol-3,5-bisphosphate 5-phosphatase activity"/>
    <property type="evidence" value="ECO:0007669"/>
    <property type="project" value="InterPro"/>
</dbReference>
<feature type="region of interest" description="Disordered" evidence="4">
    <location>
        <begin position="845"/>
        <end position="865"/>
    </location>
</feature>
<organism evidence="6 7">
    <name type="scientific">Vermiconidia calcicola</name>
    <dbReference type="NCBI Taxonomy" id="1690605"/>
    <lineage>
        <taxon>Eukaryota</taxon>
        <taxon>Fungi</taxon>
        <taxon>Dikarya</taxon>
        <taxon>Ascomycota</taxon>
        <taxon>Pezizomycotina</taxon>
        <taxon>Dothideomycetes</taxon>
        <taxon>Dothideomycetidae</taxon>
        <taxon>Mycosphaerellales</taxon>
        <taxon>Extremaceae</taxon>
        <taxon>Vermiconidia</taxon>
    </lineage>
</organism>
<gene>
    <name evidence="6" type="primary">FIG4</name>
    <name evidence="6" type="ORF">LTR25_003563</name>
</gene>
<dbReference type="AlphaFoldDB" id="A0AAV9QFX6"/>
<evidence type="ECO:0000256" key="4">
    <source>
        <dbReference type="SAM" id="MobiDB-lite"/>
    </source>
</evidence>
<dbReference type="Proteomes" id="UP001345827">
    <property type="component" value="Unassembled WGS sequence"/>
</dbReference>
<name>A0AAV9QFX6_9PEZI</name>
<evidence type="ECO:0000259" key="5">
    <source>
        <dbReference type="PROSITE" id="PS50275"/>
    </source>
</evidence>
<feature type="region of interest" description="Disordered" evidence="4">
    <location>
        <begin position="894"/>
        <end position="916"/>
    </location>
</feature>
<feature type="compositionally biased region" description="Polar residues" evidence="4">
    <location>
        <begin position="42"/>
        <end position="62"/>
    </location>
</feature>
<proteinExistence type="predicted"/>
<accession>A0AAV9QFX6</accession>
<dbReference type="InterPro" id="IPR043573">
    <property type="entry name" value="Fig4-like"/>
</dbReference>
<dbReference type="PROSITE" id="PS50275">
    <property type="entry name" value="SAC"/>
    <property type="match status" value="1"/>
</dbReference>
<keyword evidence="7" id="KW-1185">Reference proteome</keyword>
<reference evidence="6 7" key="1">
    <citation type="submission" date="2023-06" db="EMBL/GenBank/DDBJ databases">
        <title>Black Yeasts Isolated from many extreme environments.</title>
        <authorList>
            <person name="Coleine C."/>
            <person name="Stajich J.E."/>
            <person name="Selbmann L."/>
        </authorList>
    </citation>
    <scope>NUCLEOTIDE SEQUENCE [LARGE SCALE GENOMIC DNA]</scope>
    <source>
        <strain evidence="6 7">CCFEE 5887</strain>
    </source>
</reference>
<keyword evidence="3" id="KW-0472">Membrane</keyword>
<dbReference type="GO" id="GO:0012505">
    <property type="term" value="C:endomembrane system"/>
    <property type="evidence" value="ECO:0007669"/>
    <property type="project" value="UniProtKB-SubCell"/>
</dbReference>
<dbReference type="EMBL" id="JAXLQG010000005">
    <property type="protein sequence ID" value="KAK5539858.1"/>
    <property type="molecule type" value="Genomic_DNA"/>
</dbReference>
<evidence type="ECO:0000313" key="7">
    <source>
        <dbReference type="Proteomes" id="UP001345827"/>
    </source>
</evidence>
<feature type="domain" description="SAC" evidence="5">
    <location>
        <begin position="278"/>
        <end position="638"/>
    </location>
</feature>
<evidence type="ECO:0000256" key="1">
    <source>
        <dbReference type="ARBA" id="ARBA00004308"/>
    </source>
</evidence>
<feature type="region of interest" description="Disordered" evidence="4">
    <location>
        <begin position="15"/>
        <end position="124"/>
    </location>
</feature>
<dbReference type="PANTHER" id="PTHR45738">
    <property type="entry name" value="POLYPHOSPHOINOSITIDE PHOSPHATASE"/>
    <property type="match status" value="1"/>
</dbReference>
<dbReference type="InterPro" id="IPR002013">
    <property type="entry name" value="SAC_dom"/>
</dbReference>
<feature type="compositionally biased region" description="Polar residues" evidence="4">
    <location>
        <begin position="105"/>
        <end position="115"/>
    </location>
</feature>
<evidence type="ECO:0000256" key="2">
    <source>
        <dbReference type="ARBA" id="ARBA00022801"/>
    </source>
</evidence>
<dbReference type="GO" id="GO:0046856">
    <property type="term" value="P:phosphatidylinositol dephosphorylation"/>
    <property type="evidence" value="ECO:0007669"/>
    <property type="project" value="InterPro"/>
</dbReference>
<dbReference type="PANTHER" id="PTHR45738:SF5">
    <property type="entry name" value="POLYPHOSPHOINOSITIDE PHOSPHATASE"/>
    <property type="match status" value="1"/>
</dbReference>
<evidence type="ECO:0000313" key="6">
    <source>
        <dbReference type="EMBL" id="KAK5539858.1"/>
    </source>
</evidence>
<keyword evidence="2" id="KW-0378">Hydrolase</keyword>
<feature type="compositionally biased region" description="Low complexity" evidence="4">
    <location>
        <begin position="904"/>
        <end position="916"/>
    </location>
</feature>
<protein>
    <submittedName>
        <fullName evidence="6">Phosphatidylinositol-3,5-bisphosphate 5-phosphatase</fullName>
    </submittedName>
</protein>
<sequence length="1068" mass="120665">MESFKEFVANQVAVAAAESDGEKTGPSTGNGVNQVDFEDDTTPSQTIGVNESSPQAKVNSEGSEFPEDVVPQMYPLLSNNPPGSPPLAPGKRDEEDDDEELDFSKSLNRTASPSPVTLKRNKGAKVGKVGEEGVMRMHKFTLHETANYYYIVGSDLLDSAFRILKIDRTSELGELSITEDDIVYTKKETQQILNAIDEGNRATGGLKIKTSFWGLLGFIRFTAHYYMIYVTKRSQVAMIGGHYIYQIDKTDMMPLVTAASTRLKTDHHLEEARFIGILGNLDLTRSFYFSYSYDVTRTLQHNIMRERQALYDGLAEPLKCDHNDMFVWNHHLLEPAKQALKNPFDWCVSIVHGYVDQSALSIYWGRVVYVTIIARRSRFFAGARFLKRGANDLGYVANDVETEQIVSEMLTTSFHAPGPVLFANNKYTSYVQHRGSIPLHWTQDSTGVSPKPDIHLSVVDPFFSAAALHFDNLFKRYGTPVYVLNLVKARERTPRESKLLKEYTLAINYLNQFLPKDKQILYHAWDMSRASKSRDGDVIASLEAIAEDIMPKIGFFQNGNDEKTGLKLQAGVARTNCIDCLDRTNAAQFVIAKKALGYQLEALGVMEGTSVQYDSDAINLFTHMWHDHGDTIAVQYGGSHLVNTMATYRKINQWTSHSRDMVESFKRYYNNSFMDAQRQEAYNLFLGNYVFAQDKPMLWDLTTDYYLHHSDPRSMFGKRRPSYRQWYTSEYLQSPSMPPSIWPRELRDRPVEYFDDYWVEYYRPLAISSFKKLFSFKMHSNLRYIPISSTASGKYDFSPFKVRNTANESDGEGGHGKHTARKGVKIVAPSDDAASTMGMTDSIASSVPHSALEPTPAPKPNTLGPWLDAQQQLHNTLQRRQYTGIIKEPSFEVQSQSVPKIPELPTTTTSDLTNSSLLPPTKAELAVQSFASLVTRSLDPQARQAGEYQRYVTHPSNIPLVVSSDIDYSSAPLEFLEYLSKTTSDPAEHTVLRHYDDERGAVSLTMDERAEASLDEYTEYLASGAVEDPLTVLHEDGEKKRYKAYRKWLKGKSLFKQRPVVGDDVDAL</sequence>
<comment type="caution">
    <text evidence="6">The sequence shown here is derived from an EMBL/GenBank/DDBJ whole genome shotgun (WGS) entry which is preliminary data.</text>
</comment>